<keyword evidence="7" id="KW-1185">Reference proteome</keyword>
<dbReference type="Gene3D" id="3.30.810.10">
    <property type="entry name" value="2-Layer Sandwich"/>
    <property type="match status" value="1"/>
</dbReference>
<feature type="compositionally biased region" description="Basic and acidic residues" evidence="4">
    <location>
        <begin position="561"/>
        <end position="581"/>
    </location>
</feature>
<feature type="compositionally biased region" description="Basic and acidic residues" evidence="4">
    <location>
        <begin position="589"/>
        <end position="599"/>
    </location>
</feature>
<dbReference type="GO" id="GO:0046854">
    <property type="term" value="P:phosphatidylinositol phosphate biosynthetic process"/>
    <property type="evidence" value="ECO:0007669"/>
    <property type="project" value="TreeGrafter"/>
</dbReference>
<reference evidence="6" key="1">
    <citation type="submission" date="2021-10" db="EMBL/GenBank/DDBJ databases">
        <title>Tropical sea cucumber genome reveals ecological adaptation and Cuvierian tubules defense mechanism.</title>
        <authorList>
            <person name="Chen T."/>
        </authorList>
    </citation>
    <scope>NUCLEOTIDE SEQUENCE</scope>
    <source>
        <strain evidence="6">Nanhai2018</strain>
        <tissue evidence="6">Muscle</tissue>
    </source>
</reference>
<feature type="region of interest" description="Disordered" evidence="4">
    <location>
        <begin position="1"/>
        <end position="63"/>
    </location>
</feature>
<dbReference type="InterPro" id="IPR002498">
    <property type="entry name" value="PInositol-4-P-4/5-kinase_core"/>
</dbReference>
<dbReference type="FunFam" id="3.30.800.10:FF:000001">
    <property type="entry name" value="phosphatidylinositol 4-phosphate 5-kinase type-1 gamma"/>
    <property type="match status" value="1"/>
</dbReference>
<feature type="region of interest" description="Disordered" evidence="4">
    <location>
        <begin position="326"/>
        <end position="381"/>
    </location>
</feature>
<dbReference type="Gene3D" id="3.30.800.10">
    <property type="entry name" value="Phosphatidylinositol Phosphate Kinase II Beta"/>
    <property type="match status" value="1"/>
</dbReference>
<evidence type="ECO:0000256" key="2">
    <source>
        <dbReference type="ARBA" id="ARBA00022490"/>
    </source>
</evidence>
<keyword evidence="3" id="KW-0067">ATP-binding</keyword>
<dbReference type="InterPro" id="IPR027483">
    <property type="entry name" value="PInositol-4-P-4/5-kinase_C_sf"/>
</dbReference>
<dbReference type="EMBL" id="JAIZAY010000009">
    <property type="protein sequence ID" value="KAJ8036712.1"/>
    <property type="molecule type" value="Genomic_DNA"/>
</dbReference>
<dbReference type="PANTHER" id="PTHR23086:SF101">
    <property type="entry name" value="LP03320P-RELATED"/>
    <property type="match status" value="1"/>
</dbReference>
<dbReference type="Pfam" id="PF01504">
    <property type="entry name" value="PIP5K"/>
    <property type="match status" value="1"/>
</dbReference>
<evidence type="ECO:0000259" key="5">
    <source>
        <dbReference type="PROSITE" id="PS51455"/>
    </source>
</evidence>
<dbReference type="Proteomes" id="UP001152320">
    <property type="component" value="Chromosome 9"/>
</dbReference>
<keyword evidence="3" id="KW-0418">Kinase</keyword>
<dbReference type="AlphaFoldDB" id="A0A9Q1C1M3"/>
<comment type="subcellular location">
    <subcellularLocation>
        <location evidence="1">Cytoplasm</location>
    </subcellularLocation>
</comment>
<protein>
    <submittedName>
        <fullName evidence="6">Phosphatidylinositol 4-phosphate 5-kinase type-1 alpha</fullName>
    </submittedName>
</protein>
<dbReference type="PANTHER" id="PTHR23086">
    <property type="entry name" value="PHOSPHATIDYLINOSITOL-4-PHOSPHATE 5-KINASE"/>
    <property type="match status" value="1"/>
</dbReference>
<keyword evidence="3" id="KW-0808">Transferase</keyword>
<feature type="compositionally biased region" description="Polar residues" evidence="4">
    <location>
        <begin position="619"/>
        <end position="635"/>
    </location>
</feature>
<evidence type="ECO:0000256" key="1">
    <source>
        <dbReference type="ARBA" id="ARBA00004496"/>
    </source>
</evidence>
<feature type="domain" description="PIPK" evidence="5">
    <location>
        <begin position="70"/>
        <end position="485"/>
    </location>
</feature>
<feature type="region of interest" description="Disordered" evidence="4">
    <location>
        <begin position="488"/>
        <end position="635"/>
    </location>
</feature>
<dbReference type="InterPro" id="IPR023610">
    <property type="entry name" value="PInositol-4/5-P-5/4-kinase"/>
</dbReference>
<evidence type="ECO:0000313" key="6">
    <source>
        <dbReference type="EMBL" id="KAJ8036712.1"/>
    </source>
</evidence>
<dbReference type="PROSITE" id="PS51455">
    <property type="entry name" value="PIPK"/>
    <property type="match status" value="1"/>
</dbReference>
<keyword evidence="2" id="KW-0963">Cytoplasm</keyword>
<keyword evidence="3" id="KW-0547">Nucleotide-binding</keyword>
<comment type="caution">
    <text evidence="6">The sequence shown here is derived from an EMBL/GenBank/DDBJ whole genome shotgun (WGS) entry which is preliminary data.</text>
</comment>
<dbReference type="GO" id="GO:0005524">
    <property type="term" value="F:ATP binding"/>
    <property type="evidence" value="ECO:0007669"/>
    <property type="project" value="UniProtKB-UniRule"/>
</dbReference>
<dbReference type="OrthoDB" id="70770at2759"/>
<dbReference type="GO" id="GO:0005886">
    <property type="term" value="C:plasma membrane"/>
    <property type="evidence" value="ECO:0007669"/>
    <property type="project" value="TreeGrafter"/>
</dbReference>
<evidence type="ECO:0000313" key="7">
    <source>
        <dbReference type="Proteomes" id="UP001152320"/>
    </source>
</evidence>
<dbReference type="SMART" id="SM00330">
    <property type="entry name" value="PIPKc"/>
    <property type="match status" value="1"/>
</dbReference>
<evidence type="ECO:0000256" key="3">
    <source>
        <dbReference type="PROSITE-ProRule" id="PRU00781"/>
    </source>
</evidence>
<dbReference type="SUPFAM" id="SSF56104">
    <property type="entry name" value="SAICAR synthase-like"/>
    <property type="match status" value="1"/>
</dbReference>
<dbReference type="GO" id="GO:0016308">
    <property type="term" value="F:1-phosphatidylinositol-4-phosphate 5-kinase activity"/>
    <property type="evidence" value="ECO:0007669"/>
    <property type="project" value="TreeGrafter"/>
</dbReference>
<evidence type="ECO:0000256" key="4">
    <source>
        <dbReference type="SAM" id="MobiDB-lite"/>
    </source>
</evidence>
<feature type="compositionally biased region" description="Basic and acidic residues" evidence="4">
    <location>
        <begin position="516"/>
        <end position="528"/>
    </location>
</feature>
<feature type="compositionally biased region" description="Basic residues" evidence="4">
    <location>
        <begin position="488"/>
        <end position="501"/>
    </location>
</feature>
<feature type="compositionally biased region" description="Polar residues" evidence="4">
    <location>
        <begin position="333"/>
        <end position="342"/>
    </location>
</feature>
<accession>A0A9Q1C1M3</accession>
<dbReference type="GO" id="GO:0005737">
    <property type="term" value="C:cytoplasm"/>
    <property type="evidence" value="ECO:0007669"/>
    <property type="project" value="UniProtKB-SubCell"/>
</dbReference>
<proteinExistence type="predicted"/>
<gene>
    <name evidence="6" type="ORF">HOLleu_20766</name>
</gene>
<dbReference type="CDD" id="cd17301">
    <property type="entry name" value="PIPKc_PIP5KI"/>
    <property type="match status" value="1"/>
</dbReference>
<name>A0A9Q1C1M3_HOLLE</name>
<dbReference type="InterPro" id="IPR027484">
    <property type="entry name" value="PInositol-4-P-5-kinase_N"/>
</dbReference>
<sequence length="635" mass="71354">MEETEGDQTQERERNVSGTGSAKSGKDRPKPPALEMTDGAEASKTLNSKQKKLGHRGVDNHGNTVYKKTATTTLMAAIQLGMQHSVGGLSAKPERDVLLQDFAVVESVFFPREGSNITQAHQYPDFRFKTYAPVAFRYFRDLFGIQPDDYLISLVDQPLRELSNPGASGSVFYLSDDDEFIIKTVQHKEADFLQKLLPGYYMNLNQNPRTLLPKFYGLYTYQSGGRNIRLIVMNNLLPSHLKMHQKFDLKGSTFKRKSSKYERTKSSPTLKDLDFLEEIPDGLHLDAHTYNALTKTLHRDCRVLESFKIMDYSLLVAIHNLDQAERDARGGRTTPTYNGGDNSSPPPETPKSTEPPSHPETPRDFNTAPEDPLMLSKGIPQKLERSFSKSRKIAKHSTTREAIQGQSETFMPEVEGESCGGIPAKNSKGERLLLFLGIIDILQCYKLKKKMEHTYKALIHDGDTVSVCRPDFYAKRFQEFMLQKVFKKIPPPKHSPSKRKGQAGFYGSCGGRERRRTGDSNKDPHSLERGISPPTELDKSITGGAKPKTSRPDLVPSTPPKMERETERETEKDIQPEERATSQESSIVVKDKEVEEKSVSELGIQTESQDVTREEETKVQSSSIAETFDLSQPSS</sequence>
<organism evidence="6 7">
    <name type="scientific">Holothuria leucospilota</name>
    <name type="common">Black long sea cucumber</name>
    <name type="synonym">Mertensiothuria leucospilota</name>
    <dbReference type="NCBI Taxonomy" id="206669"/>
    <lineage>
        <taxon>Eukaryota</taxon>
        <taxon>Metazoa</taxon>
        <taxon>Echinodermata</taxon>
        <taxon>Eleutherozoa</taxon>
        <taxon>Echinozoa</taxon>
        <taxon>Holothuroidea</taxon>
        <taxon>Aspidochirotacea</taxon>
        <taxon>Aspidochirotida</taxon>
        <taxon>Holothuriidae</taxon>
        <taxon>Holothuria</taxon>
    </lineage>
</organism>